<gene>
    <name evidence="5" type="ordered locus">SiH_0883</name>
</gene>
<dbReference type="InterPro" id="IPR023430">
    <property type="entry name" value="Pept_HybD-like_dom_sf"/>
</dbReference>
<name>F0NP50_SACI0</name>
<protein>
    <submittedName>
        <fullName evidence="5">[NiFe] hydrogenase-specific C-terminal protease</fullName>
    </submittedName>
</protein>
<keyword evidence="6" id="KW-1185">Reference proteome</keyword>
<keyword evidence="4" id="KW-0378">Hydrolase</keyword>
<dbReference type="GO" id="GO:0008047">
    <property type="term" value="F:enzyme activator activity"/>
    <property type="evidence" value="ECO:0007669"/>
    <property type="project" value="InterPro"/>
</dbReference>
<accession>F0NP50</accession>
<dbReference type="GO" id="GO:0004190">
    <property type="term" value="F:aspartic-type endopeptidase activity"/>
    <property type="evidence" value="ECO:0007669"/>
    <property type="project" value="UniProtKB-KW"/>
</dbReference>
<dbReference type="PANTHER" id="PTHR30302:SF1">
    <property type="entry name" value="HYDROGENASE 2 MATURATION PROTEASE"/>
    <property type="match status" value="1"/>
</dbReference>
<dbReference type="Pfam" id="PF01750">
    <property type="entry name" value="HycI"/>
    <property type="match status" value="1"/>
</dbReference>
<evidence type="ECO:0000313" key="6">
    <source>
        <dbReference type="Proteomes" id="UP000006395"/>
    </source>
</evidence>
<proteinExistence type="inferred from homology"/>
<dbReference type="Proteomes" id="UP000006395">
    <property type="component" value="Chromosome"/>
</dbReference>
<evidence type="ECO:0000256" key="2">
    <source>
        <dbReference type="ARBA" id="ARBA00022670"/>
    </source>
</evidence>
<dbReference type="NCBIfam" id="TIGR00072">
    <property type="entry name" value="hydrog_prot"/>
    <property type="match status" value="1"/>
</dbReference>
<dbReference type="Gene3D" id="3.40.50.1450">
    <property type="entry name" value="HybD-like"/>
    <property type="match status" value="1"/>
</dbReference>
<dbReference type="KEGG" id="sih:SiH_0883"/>
<reference evidence="5 6" key="1">
    <citation type="journal article" date="2011" name="J. Bacteriol.">
        <title>Genome analyses of icelandic strains of Sulfolobus islandicus, model organisms for genetic and virus-host interaction studies.</title>
        <authorList>
            <person name="Guo L."/>
            <person name="Brugger K."/>
            <person name="Liu C."/>
            <person name="Shah S.A."/>
            <person name="Zheng H."/>
            <person name="Zhu Y."/>
            <person name="Wang S."/>
            <person name="Lillestol R.K."/>
            <person name="Chen L."/>
            <person name="Frank J."/>
            <person name="Prangishvili D."/>
            <person name="Paulin L."/>
            <person name="She Q."/>
            <person name="Huang L."/>
            <person name="Garrett R.A."/>
        </authorList>
    </citation>
    <scope>NUCLEOTIDE SEQUENCE [LARGE SCALE GENOMIC DNA]</scope>
    <source>
        <strain evidence="5 6">HVE10/4</strain>
    </source>
</reference>
<sequence length="165" mass="18619">MKIIIGVGNRLMKDDGFGSCLAEVIIGKVNNAEVIDLGLGNLLGVDLDKYDTIIILDVANINEEYKIFKIIPTGEGKFEETLHDLGLNTILKLYEDKEFYIVTCKPEEIEVGYGLSKECLLRIEKLIPEFTAFLKKLEINADFRVRDIIEELKKRCAYSTISNGI</sequence>
<keyword evidence="2 5" id="KW-0645">Protease</keyword>
<dbReference type="SUPFAM" id="SSF53163">
    <property type="entry name" value="HybD-like"/>
    <property type="match status" value="1"/>
</dbReference>
<dbReference type="HOGENOM" id="CLU_1631731_0_0_2"/>
<dbReference type="PANTHER" id="PTHR30302">
    <property type="entry name" value="HYDROGENASE 1 MATURATION PROTEASE"/>
    <property type="match status" value="1"/>
</dbReference>
<dbReference type="GO" id="GO:0016485">
    <property type="term" value="P:protein processing"/>
    <property type="evidence" value="ECO:0007669"/>
    <property type="project" value="TreeGrafter"/>
</dbReference>
<evidence type="ECO:0000256" key="4">
    <source>
        <dbReference type="ARBA" id="ARBA00022801"/>
    </source>
</evidence>
<evidence type="ECO:0000256" key="3">
    <source>
        <dbReference type="ARBA" id="ARBA00022750"/>
    </source>
</evidence>
<dbReference type="AlphaFoldDB" id="F0NP50"/>
<organism evidence="5 6">
    <name type="scientific">Saccharolobus islandicus (strain HVE10/4)</name>
    <name type="common">Sulfolobus islandicus</name>
    <dbReference type="NCBI Taxonomy" id="930943"/>
    <lineage>
        <taxon>Archaea</taxon>
        <taxon>Thermoproteota</taxon>
        <taxon>Thermoprotei</taxon>
        <taxon>Sulfolobales</taxon>
        <taxon>Sulfolobaceae</taxon>
        <taxon>Saccharolobus</taxon>
    </lineage>
</organism>
<keyword evidence="3" id="KW-0064">Aspartyl protease</keyword>
<dbReference type="GeneID" id="12414917"/>
<evidence type="ECO:0000256" key="1">
    <source>
        <dbReference type="ARBA" id="ARBA00006814"/>
    </source>
</evidence>
<dbReference type="RefSeq" id="WP_014512378.1">
    <property type="nucleotide sequence ID" value="NC_017275.1"/>
</dbReference>
<comment type="similarity">
    <text evidence="1">Belongs to the peptidase A31 family.</text>
</comment>
<dbReference type="InterPro" id="IPR000671">
    <property type="entry name" value="Peptidase_A31"/>
</dbReference>
<dbReference type="EMBL" id="CP002426">
    <property type="protein sequence ID" value="ADX82236.1"/>
    <property type="molecule type" value="Genomic_DNA"/>
</dbReference>
<evidence type="ECO:0000313" key="5">
    <source>
        <dbReference type="EMBL" id="ADX82236.1"/>
    </source>
</evidence>